<dbReference type="Proteomes" id="UP000014060">
    <property type="component" value="Unassembled WGS sequence"/>
</dbReference>
<proteinExistence type="predicted"/>
<sequence>MDIVLHFISTYGFDIAKYLLPFIAVKWEFEYIDEDGKKKRRFKIASRFSRK</sequence>
<evidence type="ECO:0000313" key="1">
    <source>
        <dbReference type="EMBL" id="EOQ57829.1"/>
    </source>
</evidence>
<dbReference type="EMBL" id="AHCJ01000083">
    <property type="protein sequence ID" value="EOQ57829.1"/>
    <property type="molecule type" value="Genomic_DNA"/>
</dbReference>
<comment type="caution">
    <text evidence="1">The sequence shown here is derived from an EMBL/GenBank/DDBJ whole genome shotgun (WGS) entry which is preliminary data.</text>
</comment>
<accession>A0ABC9SQE6</accession>
<reference evidence="1 2" key="1">
    <citation type="submission" date="2013-01" db="EMBL/GenBank/DDBJ databases">
        <title>The Genome Sequence of Bacillus cereus TIAC219.</title>
        <authorList>
            <consortium name="The Broad Institute Genome Sequencing Platform"/>
            <consortium name="The Broad Institute Genome Sequencing Center for Infectious Disease"/>
            <person name="Feldgarden M."/>
            <person name="Van der Auwera G.A."/>
            <person name="Mahillon J."/>
            <person name="Duprez V."/>
            <person name="Timmery S."/>
            <person name="Mattelet C."/>
            <person name="Dierick K."/>
            <person name="Sun M."/>
            <person name="Yu Z."/>
            <person name="Zhu L."/>
            <person name="Hu X."/>
            <person name="Shank E.B."/>
            <person name="Swiecicka I."/>
            <person name="Hansen B.M."/>
            <person name="Andrup L."/>
            <person name="Walker B."/>
            <person name="Young S.K."/>
            <person name="Zeng Q."/>
            <person name="Gargeya S."/>
            <person name="Fitzgerald M."/>
            <person name="Haas B."/>
            <person name="Abouelleil A."/>
            <person name="Alvarado L."/>
            <person name="Arachchi H.M."/>
            <person name="Berlin A.M."/>
            <person name="Chapman S.B."/>
            <person name="Dewar J."/>
            <person name="Goldberg J."/>
            <person name="Griggs A."/>
            <person name="Gujja S."/>
            <person name="Hansen M."/>
            <person name="Howarth C."/>
            <person name="Imamovic A."/>
            <person name="Larimer J."/>
            <person name="McCowan C."/>
            <person name="Murphy C."/>
            <person name="Neiman D."/>
            <person name="Pearson M."/>
            <person name="Priest M."/>
            <person name="Roberts A."/>
            <person name="Saif S."/>
            <person name="Shea T."/>
            <person name="Sisk P."/>
            <person name="Sykes S."/>
            <person name="Wortman J."/>
            <person name="Nusbaum C."/>
            <person name="Birren B."/>
        </authorList>
    </citation>
    <scope>NUCLEOTIDE SEQUENCE [LARGE SCALE GENOMIC DNA]</scope>
    <source>
        <strain evidence="1 2">TIAC219</strain>
    </source>
</reference>
<dbReference type="RefSeq" id="WP_002084180.1">
    <property type="nucleotide sequence ID" value="NZ_KB976014.1"/>
</dbReference>
<protein>
    <recommendedName>
        <fullName evidence="3">Phage protein</fullName>
    </recommendedName>
</protein>
<evidence type="ECO:0000313" key="2">
    <source>
        <dbReference type="Proteomes" id="UP000014060"/>
    </source>
</evidence>
<gene>
    <name evidence="1" type="ORF">IAY_06257</name>
</gene>
<dbReference type="AlphaFoldDB" id="A0ABC9SQE6"/>
<name>A0ABC9SQE6_BACCE</name>
<evidence type="ECO:0008006" key="3">
    <source>
        <dbReference type="Google" id="ProtNLM"/>
    </source>
</evidence>
<organism evidence="1 2">
    <name type="scientific">Bacillus cereus TIAC219</name>
    <dbReference type="NCBI Taxonomy" id="718222"/>
    <lineage>
        <taxon>Bacteria</taxon>
        <taxon>Bacillati</taxon>
        <taxon>Bacillota</taxon>
        <taxon>Bacilli</taxon>
        <taxon>Bacillales</taxon>
        <taxon>Bacillaceae</taxon>
        <taxon>Bacillus</taxon>
        <taxon>Bacillus cereus group</taxon>
    </lineage>
</organism>